<dbReference type="AlphaFoldDB" id="A0A0K2TKD6"/>
<feature type="transmembrane region" description="Helical" evidence="1">
    <location>
        <begin position="204"/>
        <end position="224"/>
    </location>
</feature>
<keyword evidence="1" id="KW-0812">Transmembrane</keyword>
<dbReference type="EMBL" id="HACA01009127">
    <property type="protein sequence ID" value="CDW26488.1"/>
    <property type="molecule type" value="Transcribed_RNA"/>
</dbReference>
<keyword evidence="1" id="KW-1133">Transmembrane helix</keyword>
<dbReference type="PROSITE" id="PS51257">
    <property type="entry name" value="PROKAR_LIPOPROTEIN"/>
    <property type="match status" value="1"/>
</dbReference>
<feature type="transmembrane region" description="Helical" evidence="1">
    <location>
        <begin position="175"/>
        <end position="198"/>
    </location>
</feature>
<feature type="transmembrane region" description="Helical" evidence="1">
    <location>
        <begin position="44"/>
        <end position="62"/>
    </location>
</feature>
<name>A0A0K2TKD6_LEPSM</name>
<feature type="transmembrane region" description="Helical" evidence="1">
    <location>
        <begin position="142"/>
        <end position="163"/>
    </location>
</feature>
<sequence>MIRFVTRDLVVDSICSYIFLSACLACYMHSYLRFNKKDPNWTYKLEFGLFVLLSVSDILQFYSLHHYSMGLRLFKVNRFLVWYVFQMREVYIIALGVHRVLQMDSVSTPKIRNVMFIIFVSHFNAVLILLTSIDFSDVMLEFIQSTLELILSMSILIILFLKLRKSLDRSIMDRAILLYLIFNLLTIFLKIGFVIFYSESTPTIIESFIKLILPIIYIFTVQFGDYTSKFIFPSFIPESSRNQDYALDTVPEIP</sequence>
<feature type="transmembrane region" description="Helical" evidence="1">
    <location>
        <begin position="113"/>
        <end position="130"/>
    </location>
</feature>
<protein>
    <submittedName>
        <fullName evidence="2">Uncharacterized protein</fullName>
    </submittedName>
</protein>
<evidence type="ECO:0000256" key="1">
    <source>
        <dbReference type="SAM" id="Phobius"/>
    </source>
</evidence>
<reference evidence="2" key="1">
    <citation type="submission" date="2014-05" db="EMBL/GenBank/DDBJ databases">
        <authorList>
            <person name="Chronopoulou M."/>
        </authorList>
    </citation>
    <scope>NUCLEOTIDE SEQUENCE</scope>
    <source>
        <tissue evidence="2">Whole organism</tissue>
    </source>
</reference>
<organism evidence="2">
    <name type="scientific">Lepeophtheirus salmonis</name>
    <name type="common">Salmon louse</name>
    <name type="synonym">Caligus salmonis</name>
    <dbReference type="NCBI Taxonomy" id="72036"/>
    <lineage>
        <taxon>Eukaryota</taxon>
        <taxon>Metazoa</taxon>
        <taxon>Ecdysozoa</taxon>
        <taxon>Arthropoda</taxon>
        <taxon>Crustacea</taxon>
        <taxon>Multicrustacea</taxon>
        <taxon>Hexanauplia</taxon>
        <taxon>Copepoda</taxon>
        <taxon>Siphonostomatoida</taxon>
        <taxon>Caligidae</taxon>
        <taxon>Lepeophtheirus</taxon>
    </lineage>
</organism>
<feature type="transmembrane region" description="Helical" evidence="1">
    <location>
        <begin position="82"/>
        <end position="101"/>
    </location>
</feature>
<evidence type="ECO:0000313" key="2">
    <source>
        <dbReference type="EMBL" id="CDW26488.1"/>
    </source>
</evidence>
<accession>A0A0K2TKD6</accession>
<proteinExistence type="predicted"/>
<keyword evidence="1" id="KW-0472">Membrane</keyword>
<feature type="transmembrane region" description="Helical" evidence="1">
    <location>
        <begin position="14"/>
        <end position="32"/>
    </location>
</feature>